<dbReference type="SUPFAM" id="SSF88713">
    <property type="entry name" value="Glycoside hydrolase/deacetylase"/>
    <property type="match status" value="1"/>
</dbReference>
<dbReference type="CDD" id="cd10918">
    <property type="entry name" value="CE4_NodB_like_5s_6s"/>
    <property type="match status" value="1"/>
</dbReference>
<dbReference type="InterPro" id="IPR002509">
    <property type="entry name" value="NODB_dom"/>
</dbReference>
<keyword evidence="1" id="KW-0732">Signal</keyword>
<dbReference type="PANTHER" id="PTHR34216">
    <property type="match status" value="1"/>
</dbReference>
<feature type="domain" description="NodB homology" evidence="2">
    <location>
        <begin position="107"/>
        <end position="293"/>
    </location>
</feature>
<dbReference type="GO" id="GO:0005975">
    <property type="term" value="P:carbohydrate metabolic process"/>
    <property type="evidence" value="ECO:0007669"/>
    <property type="project" value="InterPro"/>
</dbReference>
<dbReference type="Proteomes" id="UP000284751">
    <property type="component" value="Unassembled WGS sequence"/>
</dbReference>
<dbReference type="EMBL" id="QRTC01000029">
    <property type="protein sequence ID" value="RGQ40346.1"/>
    <property type="molecule type" value="Genomic_DNA"/>
</dbReference>
<dbReference type="Gene3D" id="3.20.20.370">
    <property type="entry name" value="Glycoside hydrolase/deacetylase"/>
    <property type="match status" value="1"/>
</dbReference>
<accession>A0A412AWN8</accession>
<gene>
    <name evidence="3" type="ORF">DWY99_08230</name>
</gene>
<name>A0A412AWN8_9FIRM</name>
<evidence type="ECO:0000259" key="2">
    <source>
        <dbReference type="PROSITE" id="PS51677"/>
    </source>
</evidence>
<evidence type="ECO:0000313" key="3">
    <source>
        <dbReference type="EMBL" id="RGQ40346.1"/>
    </source>
</evidence>
<protein>
    <submittedName>
        <fullName evidence="3">Polysaccharide deacetylase</fullName>
    </submittedName>
</protein>
<comment type="caution">
    <text evidence="3">The sequence shown here is derived from an EMBL/GenBank/DDBJ whole genome shotgun (WGS) entry which is preliminary data.</text>
</comment>
<dbReference type="PROSITE" id="PS51677">
    <property type="entry name" value="NODB"/>
    <property type="match status" value="1"/>
</dbReference>
<evidence type="ECO:0000256" key="1">
    <source>
        <dbReference type="ARBA" id="ARBA00022729"/>
    </source>
</evidence>
<sequence>MERKYGLLKRGGKAAAGGVVLGLALILSVLGFHGSLLPANAVPEEGCELPIIMYHGLLKEEARQGKYVLSPAQFESDLKYLKENGYHTVVVQDLIDYVEKGVPLPEKPVMLTFDDGYYNNYYYAFPLLEEYDAKIVISPICRYTDEYSQADDAHPNYSHITWDNINEMIDSGRVEIQNHSYNMHSYDGKRVGAKRMKGESDLDYEAAFTQDLTRAQERIRQMTGWTPTCFAYPFGAISDGTQTMLKTMGFQSSMTCESHTNRITRDPECLFGLGRYLRPGLQSTEAFFQKIGL</sequence>
<reference evidence="3 4" key="1">
    <citation type="submission" date="2018-08" db="EMBL/GenBank/DDBJ databases">
        <title>A genome reference for cultivated species of the human gut microbiota.</title>
        <authorList>
            <person name="Zou Y."/>
            <person name="Xue W."/>
            <person name="Luo G."/>
        </authorList>
    </citation>
    <scope>NUCLEOTIDE SEQUENCE [LARGE SCALE GENOMIC DNA]</scope>
    <source>
        <strain evidence="3 4">AF28-26</strain>
    </source>
</reference>
<dbReference type="InterPro" id="IPR011330">
    <property type="entry name" value="Glyco_hydro/deAcase_b/a-brl"/>
</dbReference>
<dbReference type="PANTHER" id="PTHR34216:SF7">
    <property type="entry name" value="POLY-BETA-1,6-N-ACETYL-D-GLUCOSAMINE N-DEACETYLASE"/>
    <property type="match status" value="1"/>
</dbReference>
<proteinExistence type="predicted"/>
<evidence type="ECO:0000313" key="4">
    <source>
        <dbReference type="Proteomes" id="UP000284751"/>
    </source>
</evidence>
<organism evidence="3 4">
    <name type="scientific">[Clostridium] leptum</name>
    <dbReference type="NCBI Taxonomy" id="1535"/>
    <lineage>
        <taxon>Bacteria</taxon>
        <taxon>Bacillati</taxon>
        <taxon>Bacillota</taxon>
        <taxon>Clostridia</taxon>
        <taxon>Eubacteriales</taxon>
        <taxon>Oscillospiraceae</taxon>
        <taxon>Oscillospiraceae incertae sedis</taxon>
    </lineage>
</organism>
<dbReference type="GO" id="GO:0016810">
    <property type="term" value="F:hydrolase activity, acting on carbon-nitrogen (but not peptide) bonds"/>
    <property type="evidence" value="ECO:0007669"/>
    <property type="project" value="InterPro"/>
</dbReference>
<dbReference type="AlphaFoldDB" id="A0A412AWN8"/>
<dbReference type="InterPro" id="IPR051398">
    <property type="entry name" value="Polysacch_Deacetylase"/>
</dbReference>
<dbReference type="Pfam" id="PF01522">
    <property type="entry name" value="Polysacc_deac_1"/>
    <property type="match status" value="1"/>
</dbReference>